<feature type="region of interest" description="Disordered" evidence="1">
    <location>
        <begin position="259"/>
        <end position="293"/>
    </location>
</feature>
<dbReference type="Proteomes" id="UP000023152">
    <property type="component" value="Unassembled WGS sequence"/>
</dbReference>
<comment type="caution">
    <text evidence="2">The sequence shown here is derived from an EMBL/GenBank/DDBJ whole genome shotgun (WGS) entry which is preliminary data.</text>
</comment>
<reference evidence="2 3" key="1">
    <citation type="journal article" date="2013" name="Curr. Biol.">
        <title>The Genome of the Foraminiferan Reticulomyxa filosa.</title>
        <authorList>
            <person name="Glockner G."/>
            <person name="Hulsmann N."/>
            <person name="Schleicher M."/>
            <person name="Noegel A.A."/>
            <person name="Eichinger L."/>
            <person name="Gallinger C."/>
            <person name="Pawlowski J."/>
            <person name="Sierra R."/>
            <person name="Euteneuer U."/>
            <person name="Pillet L."/>
            <person name="Moustafa A."/>
            <person name="Platzer M."/>
            <person name="Groth M."/>
            <person name="Szafranski K."/>
            <person name="Schliwa M."/>
        </authorList>
    </citation>
    <scope>NUCLEOTIDE SEQUENCE [LARGE SCALE GENOMIC DNA]</scope>
</reference>
<sequence>MLYRSKCEHSEKALKYLTSLGLDTVIALQDVTVDPPRKQQLFEIRQKLELPFSYWTEPPLADSIGSFEEDVEACVQKLTRDNYRTHQLKLPIIYHRAENHAIIARPVDRIQSILNIKKKEHDPINPHLLSKSRGPWDYKQTKQINKVNRLPQQDPVERSKFSSKTPNLTRSLDVNKKWHEGGANSGKYYDVDEGHDWTHVDFENYDITKRYTGKGWSVLDRTFTYNEEDYDSYSSSWDSGWKSFKPGFTDQDQVFHEANKSTATQHHSSTPPDLKRILPQKKGKKSPFEEEEE</sequence>
<feature type="compositionally biased region" description="Polar residues" evidence="1">
    <location>
        <begin position="260"/>
        <end position="271"/>
    </location>
</feature>
<evidence type="ECO:0000256" key="1">
    <source>
        <dbReference type="SAM" id="MobiDB-lite"/>
    </source>
</evidence>
<proteinExistence type="predicted"/>
<name>X6NPW5_RETFI</name>
<gene>
    <name evidence="2" type="ORF">RFI_09380</name>
</gene>
<dbReference type="EMBL" id="ASPP01007064">
    <property type="protein sequence ID" value="ETO27754.1"/>
    <property type="molecule type" value="Genomic_DNA"/>
</dbReference>
<evidence type="ECO:0000313" key="3">
    <source>
        <dbReference type="Proteomes" id="UP000023152"/>
    </source>
</evidence>
<accession>X6NPW5</accession>
<evidence type="ECO:0000313" key="2">
    <source>
        <dbReference type="EMBL" id="ETO27754.1"/>
    </source>
</evidence>
<protein>
    <submittedName>
        <fullName evidence="2">Uncharacterized protein</fullName>
    </submittedName>
</protein>
<organism evidence="2 3">
    <name type="scientific">Reticulomyxa filosa</name>
    <dbReference type="NCBI Taxonomy" id="46433"/>
    <lineage>
        <taxon>Eukaryota</taxon>
        <taxon>Sar</taxon>
        <taxon>Rhizaria</taxon>
        <taxon>Retaria</taxon>
        <taxon>Foraminifera</taxon>
        <taxon>Monothalamids</taxon>
        <taxon>Reticulomyxidae</taxon>
        <taxon>Reticulomyxa</taxon>
    </lineage>
</organism>
<keyword evidence="3" id="KW-1185">Reference proteome</keyword>
<dbReference type="AlphaFoldDB" id="X6NPW5"/>